<gene>
    <name evidence="2" type="ORF">F511_31576</name>
</gene>
<organism evidence="2 3">
    <name type="scientific">Dorcoceras hygrometricum</name>
    <dbReference type="NCBI Taxonomy" id="472368"/>
    <lineage>
        <taxon>Eukaryota</taxon>
        <taxon>Viridiplantae</taxon>
        <taxon>Streptophyta</taxon>
        <taxon>Embryophyta</taxon>
        <taxon>Tracheophyta</taxon>
        <taxon>Spermatophyta</taxon>
        <taxon>Magnoliopsida</taxon>
        <taxon>eudicotyledons</taxon>
        <taxon>Gunneridae</taxon>
        <taxon>Pentapetalae</taxon>
        <taxon>asterids</taxon>
        <taxon>lamiids</taxon>
        <taxon>Lamiales</taxon>
        <taxon>Gesneriaceae</taxon>
        <taxon>Didymocarpoideae</taxon>
        <taxon>Trichosporeae</taxon>
        <taxon>Loxocarpinae</taxon>
        <taxon>Dorcoceras</taxon>
    </lineage>
</organism>
<feature type="region of interest" description="Disordered" evidence="1">
    <location>
        <begin position="1"/>
        <end position="29"/>
    </location>
</feature>
<keyword evidence="2" id="KW-0808">Transferase</keyword>
<evidence type="ECO:0000256" key="1">
    <source>
        <dbReference type="SAM" id="MobiDB-lite"/>
    </source>
</evidence>
<dbReference type="GO" id="GO:0008168">
    <property type="term" value="F:methyltransferase activity"/>
    <property type="evidence" value="ECO:0007669"/>
    <property type="project" value="UniProtKB-KW"/>
</dbReference>
<sequence length="246" mass="27247">MHEGCQRIGESAGNNRLASIPRTANQPGKSSVRDIQVWPLKLTITARWYSDKTNQSVTISMIALCLSGILKAYLLPTIGLESEFLLEPDPDGKTHQNNSNSTQIQPKFSNLNFVYQPGKSSVRDLQARLSRTTHLSSGHNVALTQISPGTGNSVCSKFLPHWSRPTQQDLPGAQIQKLKRAEELSGLTCENIRATLLLRIPLQRRLRPPNWYQSKEQLKTSSSPPVSLQTTAEINGNLPKKGSNEQ</sequence>
<feature type="region of interest" description="Disordered" evidence="1">
    <location>
        <begin position="211"/>
        <end position="246"/>
    </location>
</feature>
<accession>A0A2Z7A9V0</accession>
<proteinExistence type="predicted"/>
<protein>
    <submittedName>
        <fullName evidence="2">Ribulose-1,5 bisphosphate carboxylase/oxygenase large subunit N-methyltransferase isoform 1</fullName>
    </submittedName>
</protein>
<feature type="compositionally biased region" description="Polar residues" evidence="1">
    <location>
        <begin position="12"/>
        <end position="29"/>
    </location>
</feature>
<dbReference type="GO" id="GO:0032259">
    <property type="term" value="P:methylation"/>
    <property type="evidence" value="ECO:0007669"/>
    <property type="project" value="UniProtKB-KW"/>
</dbReference>
<evidence type="ECO:0000313" key="3">
    <source>
        <dbReference type="Proteomes" id="UP000250235"/>
    </source>
</evidence>
<keyword evidence="3" id="KW-1185">Reference proteome</keyword>
<dbReference type="AlphaFoldDB" id="A0A2Z7A9V0"/>
<keyword evidence="2" id="KW-0489">Methyltransferase</keyword>
<name>A0A2Z7A9V0_9LAMI</name>
<reference evidence="2 3" key="1">
    <citation type="journal article" date="2015" name="Proc. Natl. Acad. Sci. U.S.A.">
        <title>The resurrection genome of Boea hygrometrica: A blueprint for survival of dehydration.</title>
        <authorList>
            <person name="Xiao L."/>
            <person name="Yang G."/>
            <person name="Zhang L."/>
            <person name="Yang X."/>
            <person name="Zhao S."/>
            <person name="Ji Z."/>
            <person name="Zhou Q."/>
            <person name="Hu M."/>
            <person name="Wang Y."/>
            <person name="Chen M."/>
            <person name="Xu Y."/>
            <person name="Jin H."/>
            <person name="Xiao X."/>
            <person name="Hu G."/>
            <person name="Bao F."/>
            <person name="Hu Y."/>
            <person name="Wan P."/>
            <person name="Li L."/>
            <person name="Deng X."/>
            <person name="Kuang T."/>
            <person name="Xiang C."/>
            <person name="Zhu J.K."/>
            <person name="Oliver M.J."/>
            <person name="He Y."/>
        </authorList>
    </citation>
    <scope>NUCLEOTIDE SEQUENCE [LARGE SCALE GENOMIC DNA]</scope>
    <source>
        <strain evidence="3">cv. XS01</strain>
    </source>
</reference>
<dbReference type="EMBL" id="KV019640">
    <property type="protein sequence ID" value="KZV15725.1"/>
    <property type="molecule type" value="Genomic_DNA"/>
</dbReference>
<evidence type="ECO:0000313" key="2">
    <source>
        <dbReference type="EMBL" id="KZV15725.1"/>
    </source>
</evidence>
<feature type="compositionally biased region" description="Polar residues" evidence="1">
    <location>
        <begin position="211"/>
        <end position="234"/>
    </location>
</feature>
<dbReference type="Proteomes" id="UP000250235">
    <property type="component" value="Unassembled WGS sequence"/>
</dbReference>